<dbReference type="OrthoDB" id="679547at2"/>
<protein>
    <recommendedName>
        <fullName evidence="4">Macroglobulin domain-containing protein</fullName>
    </recommendedName>
</protein>
<evidence type="ECO:0008006" key="4">
    <source>
        <dbReference type="Google" id="ProtNLM"/>
    </source>
</evidence>
<dbReference type="EMBL" id="QFFG01000004">
    <property type="protein sequence ID" value="PWG04869.1"/>
    <property type="molecule type" value="Genomic_DNA"/>
</dbReference>
<proteinExistence type="predicted"/>
<keyword evidence="3" id="KW-1185">Reference proteome</keyword>
<feature type="chain" id="PRO_5015414677" description="Macroglobulin domain-containing protein" evidence="1">
    <location>
        <begin position="24"/>
        <end position="975"/>
    </location>
</feature>
<feature type="signal peptide" evidence="1">
    <location>
        <begin position="1"/>
        <end position="23"/>
    </location>
</feature>
<accession>A0A2U2J953</accession>
<dbReference type="RefSeq" id="WP_109405185.1">
    <property type="nucleotide sequence ID" value="NZ_QFFG01000004.1"/>
</dbReference>
<gene>
    <name evidence="2" type="ORF">DIS07_10385</name>
</gene>
<keyword evidence="1" id="KW-0732">Signal</keyword>
<dbReference type="Gene3D" id="2.60.40.1930">
    <property type="match status" value="1"/>
</dbReference>
<dbReference type="AlphaFoldDB" id="A0A2U2J953"/>
<name>A0A2U2J953_9FLAO</name>
<sequence length="975" mass="113146">MKKHIYYLATLFIFCSLNNFLTAQEIFTQKKTSKIAYAEKIYLQLNSTVFTSDQTIWFKAVVTDVNQRPTVLSKVLYVDLINFDKRIVSSKILKLENGITDGFFDLQEITALIPGKYMIRAYTKWNLNFKEKFVSKQYIDIFRPTKIKTSEKAIRNIVISENDNKQLELSAKVFPKVINPKFKGKLKIYLTIDDKKDSIIIRKNPNKEYTFKYLLPKNSIKAKIDVQLDSIKIKNFNYKSFNSFSKTIAIDKNFIDVQFFPEGGKLIDGLTSIIGFKALDYKNEGIQVNGIIRDNSGLIVTEFKSNQLGMGFYQLKPNKDKTYYAEVSVNTLNYKFELPIIHKKGYALVAKSFKDLFKLQIQSNFTKTDSLFIRVQSRGIIYNSSKVKCKNGRVNIGFKKNLFPEGIVTFTVFNNVNQPICERLVFNYKEHSSRLKINTNTNKKNYTQREKVILKINVNDSLQASKNTSLLVLNKEQLGNMQLKRTNILSYFLLESELKGKIEQPNFYFDKNNKHRFYAMDALLLTQGWRNYIFKPTEEKIEFKQQPEKGLQISGTIEEYTKRKRKKPLQLTLMAKGKKDIQANVTTMDSLGRFSFELNDTYNDDLEYLIQTKNHRGRKKALTINIDKSKPLKVNFKKQEILQLAEKHNSYVIENRKRFVKENPFKVDENGFVLDEIIVKTRLLSPIQEKMTKEHGEPDVIIEDKELVSKEEKWMSGLYSLLLFKFPDDVKIIDVPYPEIENNNTSEFESGNNGEKTSLVRGTDLGFIIKDEIIINIVDFTFQKKPPLEINADSFSYAHIDGSLFTFVIVDGEPVHIRDYHLISNIPIEELKSVEIIKNPKYQTKYLDDVFNITPNVLPNFSFINIYTHTGRGFYAISNTKGIYKNTLPSFSVKKEFYAPKHENLTKSDWDTPDLRSTVFWKPNIALGKNNTGKVEFYTDDNIGEMLVIIESISNDGKLGYYETTYKVNKRNTKI</sequence>
<evidence type="ECO:0000313" key="2">
    <source>
        <dbReference type="EMBL" id="PWG04869.1"/>
    </source>
</evidence>
<comment type="caution">
    <text evidence="2">The sequence shown here is derived from an EMBL/GenBank/DDBJ whole genome shotgun (WGS) entry which is preliminary data.</text>
</comment>
<evidence type="ECO:0000313" key="3">
    <source>
        <dbReference type="Proteomes" id="UP000245670"/>
    </source>
</evidence>
<organism evidence="2 3">
    <name type="scientific">Polaribacter aquimarinus</name>
    <dbReference type="NCBI Taxonomy" id="2100726"/>
    <lineage>
        <taxon>Bacteria</taxon>
        <taxon>Pseudomonadati</taxon>
        <taxon>Bacteroidota</taxon>
        <taxon>Flavobacteriia</taxon>
        <taxon>Flavobacteriales</taxon>
        <taxon>Flavobacteriaceae</taxon>
    </lineage>
</organism>
<reference evidence="2 3" key="1">
    <citation type="submission" date="2018-05" db="EMBL/GenBank/DDBJ databases">
        <title>Polaribacter aquimarinus sp. nov., isolated from sediment in a sediment of sea.</title>
        <authorList>
            <person name="Lu D."/>
        </authorList>
    </citation>
    <scope>NUCLEOTIDE SEQUENCE [LARGE SCALE GENOMIC DNA]</scope>
    <source>
        <strain evidence="2 3">ZY113</strain>
    </source>
</reference>
<dbReference type="Proteomes" id="UP000245670">
    <property type="component" value="Unassembled WGS sequence"/>
</dbReference>
<evidence type="ECO:0000256" key="1">
    <source>
        <dbReference type="SAM" id="SignalP"/>
    </source>
</evidence>